<dbReference type="Proteomes" id="UP000500938">
    <property type="component" value="Chromosome"/>
</dbReference>
<dbReference type="AlphaFoldDB" id="A0A6M4IQ29"/>
<feature type="domain" description="Metallo-beta-lactamase" evidence="1">
    <location>
        <begin position="48"/>
        <end position="252"/>
    </location>
</feature>
<dbReference type="SUPFAM" id="SSF56281">
    <property type="entry name" value="Metallo-hydrolase/oxidoreductase"/>
    <property type="match status" value="1"/>
</dbReference>
<evidence type="ECO:0000313" key="3">
    <source>
        <dbReference type="Proteomes" id="UP000500938"/>
    </source>
</evidence>
<dbReference type="GO" id="GO:0042781">
    <property type="term" value="F:3'-tRNA processing endoribonuclease activity"/>
    <property type="evidence" value="ECO:0007669"/>
    <property type="project" value="TreeGrafter"/>
</dbReference>
<dbReference type="KEGG" id="ggr:HKW67_08460"/>
<dbReference type="Pfam" id="PF12706">
    <property type="entry name" value="Lactamase_B_2"/>
    <property type="match status" value="1"/>
</dbReference>
<dbReference type="CDD" id="cd07715">
    <property type="entry name" value="TaR3-like_MBL-fold"/>
    <property type="match status" value="1"/>
</dbReference>
<accession>A0A6M4IQ29</accession>
<dbReference type="InterPro" id="IPR001279">
    <property type="entry name" value="Metallo-B-lactamas"/>
</dbReference>
<sequence>MPSGVPPRFRIRFWGTRGTCPSPGPRTVRYGGNTPCVELRAADGGLLILDAGTGIRALGAHLMSDGDDRTAHIFLSHRHSDHVLGLSHFAPLITQTRAIEICCGDGESASLQPFVDALLSPPMFPYVDGIRSRLDVCDWDLSSAREVGTSRVHRFAAQHPGEAAVLRIDDAHGPAVAYAPDNELAYADESEAAEAWRVRLTAFLRDVPVLIHDATYLESELPKHVGWGHSSSLEATRLAIACGAGMLVLFHHHPDRDDDTIERMVEESRAMAAAAGSALRVLAAWEGLALTV</sequence>
<proteinExistence type="predicted"/>
<dbReference type="EMBL" id="CP053085">
    <property type="protein sequence ID" value="QJR35536.1"/>
    <property type="molecule type" value="Genomic_DNA"/>
</dbReference>
<protein>
    <submittedName>
        <fullName evidence="2">MBL fold metallo-hydrolase</fullName>
    </submittedName>
</protein>
<name>A0A6M4IQ29_9BACT</name>
<keyword evidence="3" id="KW-1185">Reference proteome</keyword>
<dbReference type="Gene3D" id="3.60.15.10">
    <property type="entry name" value="Ribonuclease Z/Hydroxyacylglutathione hydrolase-like"/>
    <property type="match status" value="1"/>
</dbReference>
<dbReference type="InterPro" id="IPR036866">
    <property type="entry name" value="RibonucZ/Hydroxyglut_hydro"/>
</dbReference>
<dbReference type="RefSeq" id="WP_171224967.1">
    <property type="nucleotide sequence ID" value="NZ_CP053085.1"/>
</dbReference>
<dbReference type="PANTHER" id="PTHR46018:SF2">
    <property type="entry name" value="ZINC PHOSPHODIESTERASE ELAC PROTEIN 1"/>
    <property type="match status" value="1"/>
</dbReference>
<gene>
    <name evidence="2" type="ORF">HKW67_08460</name>
</gene>
<evidence type="ECO:0000259" key="1">
    <source>
        <dbReference type="Pfam" id="PF12706"/>
    </source>
</evidence>
<organism evidence="2 3">
    <name type="scientific">Gemmatimonas groenlandica</name>
    <dbReference type="NCBI Taxonomy" id="2732249"/>
    <lineage>
        <taxon>Bacteria</taxon>
        <taxon>Pseudomonadati</taxon>
        <taxon>Gemmatimonadota</taxon>
        <taxon>Gemmatimonadia</taxon>
        <taxon>Gemmatimonadales</taxon>
        <taxon>Gemmatimonadaceae</taxon>
        <taxon>Gemmatimonas</taxon>
    </lineage>
</organism>
<keyword evidence="2" id="KW-0378">Hydrolase</keyword>
<reference evidence="2 3" key="1">
    <citation type="submission" date="2020-05" db="EMBL/GenBank/DDBJ databases">
        <title>Complete genome sequence of Gemmatimonas greenlandica TET16.</title>
        <authorList>
            <person name="Zeng Y."/>
        </authorList>
    </citation>
    <scope>NUCLEOTIDE SEQUENCE [LARGE SCALE GENOMIC DNA]</scope>
    <source>
        <strain evidence="2 3">TET16</strain>
    </source>
</reference>
<evidence type="ECO:0000313" key="2">
    <source>
        <dbReference type="EMBL" id="QJR35536.1"/>
    </source>
</evidence>
<dbReference type="PANTHER" id="PTHR46018">
    <property type="entry name" value="ZINC PHOSPHODIESTERASE ELAC PROTEIN 1"/>
    <property type="match status" value="1"/>
</dbReference>